<proteinExistence type="predicted"/>
<dbReference type="EMBL" id="CP022272">
    <property type="protein sequence ID" value="ASJ96972.1"/>
    <property type="molecule type" value="Genomic_DNA"/>
</dbReference>
<dbReference type="GO" id="GO:0005737">
    <property type="term" value="C:cytoplasm"/>
    <property type="evidence" value="ECO:0007669"/>
    <property type="project" value="TreeGrafter"/>
</dbReference>
<dbReference type="Pfam" id="PF13410">
    <property type="entry name" value="GST_C_2"/>
    <property type="match status" value="1"/>
</dbReference>
<dbReference type="Proteomes" id="UP000198233">
    <property type="component" value="Chromosome"/>
</dbReference>
<dbReference type="RefSeq" id="WP_088904756.1">
    <property type="nucleotide sequence ID" value="NZ_CP022272.1"/>
</dbReference>
<protein>
    <submittedName>
        <fullName evidence="2">Glutathione S-transferase</fullName>
    </submittedName>
</protein>
<sequence length="216" mass="25000">MPRPILYSFRRCPYAMRARLGLYLAQQEVELREIVLKHKPEPMLAASPKGTVPVLVLDDGRVIDESLEIMLWALAQQDSHQLLRAAPQVHQSTMALISDNDNQFKPWLDKYKYADRHPEHSASDYRAKGEAFVRTLEARLTQSAQLVSDRPSLADYAIFPFIRQFAHVDKQWWQQAPYPKVQAWLSEHINSQAFVAIMKKYPTWLESGESFSLFSK</sequence>
<evidence type="ECO:0000259" key="1">
    <source>
        <dbReference type="PROSITE" id="PS50404"/>
    </source>
</evidence>
<dbReference type="Gene3D" id="1.20.1050.10">
    <property type="match status" value="1"/>
</dbReference>
<dbReference type="PANTHER" id="PTHR43968:SF6">
    <property type="entry name" value="GLUTATHIONE S-TRANSFERASE OMEGA"/>
    <property type="match status" value="1"/>
</dbReference>
<dbReference type="InterPro" id="IPR040079">
    <property type="entry name" value="Glutathione_S-Trfase"/>
</dbReference>
<dbReference type="InterPro" id="IPR036249">
    <property type="entry name" value="Thioredoxin-like_sf"/>
</dbReference>
<gene>
    <name evidence="2" type="ORF">CFF01_10495</name>
</gene>
<dbReference type="CDD" id="cd03060">
    <property type="entry name" value="GST_N_Omega_like"/>
    <property type="match status" value="1"/>
</dbReference>
<dbReference type="CDD" id="cd03196">
    <property type="entry name" value="GST_C_5"/>
    <property type="match status" value="1"/>
</dbReference>
<organism evidence="2 3">
    <name type="scientific">Shewanella marisflavi</name>
    <dbReference type="NCBI Taxonomy" id="260364"/>
    <lineage>
        <taxon>Bacteria</taxon>
        <taxon>Pseudomonadati</taxon>
        <taxon>Pseudomonadota</taxon>
        <taxon>Gammaproteobacteria</taxon>
        <taxon>Alteromonadales</taxon>
        <taxon>Shewanellaceae</taxon>
        <taxon>Shewanella</taxon>
    </lineage>
</organism>
<accession>A0AAC9U131</accession>
<dbReference type="KEGG" id="smav:CFF01_10495"/>
<evidence type="ECO:0000313" key="3">
    <source>
        <dbReference type="Proteomes" id="UP000198233"/>
    </source>
</evidence>
<dbReference type="SUPFAM" id="SSF52833">
    <property type="entry name" value="Thioredoxin-like"/>
    <property type="match status" value="1"/>
</dbReference>
<dbReference type="SFLD" id="SFLDS00019">
    <property type="entry name" value="Glutathione_Transferase_(cytos"/>
    <property type="match status" value="1"/>
</dbReference>
<dbReference type="PANTHER" id="PTHR43968">
    <property type="match status" value="1"/>
</dbReference>
<evidence type="ECO:0000313" key="2">
    <source>
        <dbReference type="EMBL" id="ASJ96972.1"/>
    </source>
</evidence>
<dbReference type="SUPFAM" id="SSF47616">
    <property type="entry name" value="GST C-terminal domain-like"/>
    <property type="match status" value="1"/>
</dbReference>
<dbReference type="InterPro" id="IPR036282">
    <property type="entry name" value="Glutathione-S-Trfase_C_sf"/>
</dbReference>
<reference evidence="2 3" key="1">
    <citation type="submission" date="2017-06" db="EMBL/GenBank/DDBJ databases">
        <title>Complete genome sequence of Shewanella marisflavi EP1 associated with anaerobic 2,4-dinitrotoluene reduction and salt tolerance.</title>
        <authorList>
            <person name="Huang J."/>
        </authorList>
    </citation>
    <scope>NUCLEOTIDE SEQUENCE [LARGE SCALE GENOMIC DNA]</scope>
    <source>
        <strain evidence="2 3">EP1</strain>
    </source>
</reference>
<feature type="domain" description="GST N-terminal" evidence="1">
    <location>
        <begin position="2"/>
        <end position="81"/>
    </location>
</feature>
<dbReference type="PROSITE" id="PS50404">
    <property type="entry name" value="GST_NTER"/>
    <property type="match status" value="1"/>
</dbReference>
<dbReference type="AlphaFoldDB" id="A0AAC9U131"/>
<dbReference type="Pfam" id="PF13417">
    <property type="entry name" value="GST_N_3"/>
    <property type="match status" value="1"/>
</dbReference>
<dbReference type="Gene3D" id="3.40.30.10">
    <property type="entry name" value="Glutaredoxin"/>
    <property type="match status" value="1"/>
</dbReference>
<dbReference type="InterPro" id="IPR050983">
    <property type="entry name" value="GST_Omega/HSP26"/>
</dbReference>
<dbReference type="InterPro" id="IPR004045">
    <property type="entry name" value="Glutathione_S-Trfase_N"/>
</dbReference>
<name>A0AAC9U131_9GAMM</name>